<evidence type="ECO:0000256" key="12">
    <source>
        <dbReference type="ARBA" id="ARBA00045865"/>
    </source>
</evidence>
<evidence type="ECO:0000259" key="15">
    <source>
        <dbReference type="Pfam" id="PF14772"/>
    </source>
</evidence>
<feature type="compositionally biased region" description="Low complexity" evidence="14">
    <location>
        <begin position="429"/>
        <end position="438"/>
    </location>
</feature>
<evidence type="ECO:0000256" key="14">
    <source>
        <dbReference type="SAM" id="MobiDB-lite"/>
    </source>
</evidence>
<comment type="function">
    <text evidence="12">Component of the nexin-dynein regulatory complex (N-DRC), a key regulator of ciliary/flagellar motility which maintains the alignment and integrity of the distal axoneme and regulates microtubule sliding in motile axonemes. Plays a critical role in the assembly of N-DRC and also stabilizes the assembly of multiple inner dynein arms and radial spokes. Coassembles with DRC1 to form a central scaffold needed for assembly of the N-DRC and its attachment to the outer doublet microtubules.</text>
</comment>
<comment type="caution">
    <text evidence="17">The sequence shown here is derived from an EMBL/GenBank/DDBJ whole genome shotgun (WGS) entry which is preliminary data.</text>
</comment>
<feature type="region of interest" description="Disordered" evidence="14">
    <location>
        <begin position="619"/>
        <end position="687"/>
    </location>
</feature>
<evidence type="ECO:0000313" key="18">
    <source>
        <dbReference type="Proteomes" id="UP001381693"/>
    </source>
</evidence>
<evidence type="ECO:0000256" key="11">
    <source>
        <dbReference type="ARBA" id="ARBA00041517"/>
    </source>
</evidence>
<feature type="coiled-coil region" evidence="13">
    <location>
        <begin position="206"/>
        <end position="290"/>
    </location>
</feature>
<dbReference type="InterPro" id="IPR039505">
    <property type="entry name" value="DRC1/2_N"/>
</dbReference>
<keyword evidence="4 13" id="KW-0175">Coiled coil</keyword>
<evidence type="ECO:0000256" key="13">
    <source>
        <dbReference type="SAM" id="Coils"/>
    </source>
</evidence>
<dbReference type="GO" id="GO:0070286">
    <property type="term" value="P:axonemal dynein complex assembly"/>
    <property type="evidence" value="ECO:0007669"/>
    <property type="project" value="InterPro"/>
</dbReference>
<gene>
    <name evidence="17" type="ORF">SK128_003553</name>
</gene>
<evidence type="ECO:0000256" key="7">
    <source>
        <dbReference type="ARBA" id="ARBA00023273"/>
    </source>
</evidence>
<feature type="coiled-coil region" evidence="13">
    <location>
        <begin position="564"/>
        <end position="591"/>
    </location>
</feature>
<keyword evidence="18" id="KW-1185">Reference proteome</keyword>
<evidence type="ECO:0000256" key="2">
    <source>
        <dbReference type="ARBA" id="ARBA00022490"/>
    </source>
</evidence>
<dbReference type="Proteomes" id="UP001381693">
    <property type="component" value="Unassembled WGS sequence"/>
</dbReference>
<organism evidence="17 18">
    <name type="scientific">Halocaridina rubra</name>
    <name type="common">Hawaiian red shrimp</name>
    <dbReference type="NCBI Taxonomy" id="373956"/>
    <lineage>
        <taxon>Eukaryota</taxon>
        <taxon>Metazoa</taxon>
        <taxon>Ecdysozoa</taxon>
        <taxon>Arthropoda</taxon>
        <taxon>Crustacea</taxon>
        <taxon>Multicrustacea</taxon>
        <taxon>Malacostraca</taxon>
        <taxon>Eumalacostraca</taxon>
        <taxon>Eucarida</taxon>
        <taxon>Decapoda</taxon>
        <taxon>Pleocyemata</taxon>
        <taxon>Caridea</taxon>
        <taxon>Atyoidea</taxon>
        <taxon>Atyidae</taxon>
        <taxon>Halocaridina</taxon>
    </lineage>
</organism>
<evidence type="ECO:0000313" key="17">
    <source>
        <dbReference type="EMBL" id="KAK7072422.1"/>
    </source>
</evidence>
<protein>
    <recommendedName>
        <fullName evidence="10">Dynein regulatory complex subunit 2</fullName>
    </recommendedName>
    <alternativeName>
        <fullName evidence="11">Coiled-coil domain-containing protein 65</fullName>
    </alternativeName>
</protein>
<evidence type="ECO:0000256" key="10">
    <source>
        <dbReference type="ARBA" id="ARBA00040899"/>
    </source>
</evidence>
<feature type="domain" description="Dynein regulatory complex protein 1 C-terminal" evidence="16">
    <location>
        <begin position="544"/>
        <end position="589"/>
    </location>
</feature>
<evidence type="ECO:0000259" key="16">
    <source>
        <dbReference type="Pfam" id="PF14775"/>
    </source>
</evidence>
<accession>A0AAN8WWR8</accession>
<feature type="region of interest" description="Disordered" evidence="14">
    <location>
        <begin position="421"/>
        <end position="443"/>
    </location>
</feature>
<evidence type="ECO:0000256" key="6">
    <source>
        <dbReference type="ARBA" id="ARBA00023212"/>
    </source>
</evidence>
<feature type="region of interest" description="Disordered" evidence="14">
    <location>
        <begin position="458"/>
        <end position="495"/>
    </location>
</feature>
<dbReference type="EMBL" id="JAXCGZ010013501">
    <property type="protein sequence ID" value="KAK7072422.1"/>
    <property type="molecule type" value="Genomic_DNA"/>
</dbReference>
<comment type="similarity">
    <text evidence="9">Belongs to the DRC2 family.</text>
</comment>
<dbReference type="GO" id="GO:0005858">
    <property type="term" value="C:axonemal dynein complex"/>
    <property type="evidence" value="ECO:0007669"/>
    <property type="project" value="InterPro"/>
</dbReference>
<name>A0AAN8WWR8_HALRR</name>
<evidence type="ECO:0000256" key="1">
    <source>
        <dbReference type="ARBA" id="ARBA00004611"/>
    </source>
</evidence>
<dbReference type="Pfam" id="PF14775">
    <property type="entry name" value="NYD-SP28_assoc"/>
    <property type="match status" value="1"/>
</dbReference>
<keyword evidence="7" id="KW-0966">Cell projection</keyword>
<keyword evidence="6" id="KW-0206">Cytoskeleton</keyword>
<dbReference type="PANTHER" id="PTHR21625:SF0">
    <property type="entry name" value="DYNEIN REGULATORY COMPLEX SUBUNIT 2"/>
    <property type="match status" value="1"/>
</dbReference>
<sequence length="687" mass="76234">MGPKKKGKGKGDKLARMTVEQRQAYLDRKAAQEAEAIRRREELVAGFLKLKLSDEEKKGGINEAKLMSKWREVLRISKTASLKNSLKELKAKVTEATEAQDRLMKLLAFQVHQAQHQRTIAAHNHLSAVHKLTGLHEEHVGMLSHYFRVREAGIGRAMAGDTEKLAARHLHSLRRLALVSSANQREHDLTEKEELAAFHTTMTHITTQLEEELAAALVERESTLEEAWSRLALSVRDHEQHTASLRGSCAQLQQRVNTNQKNLKSITQTSKEMQAEIDELRLRLKQDLRISTAAQELEHFKAILQVLRGSLSAQKVQSRTIIKAINQRGYEAKKSLEETLKEGRVVLELGSACSRLETARDRNVPFMPPPPRLEFAAEAAEDGTILTRLVPTAGEVAELVSEAAVQTTPAQEMETQVALSSAPDEGIGTSVSSSKTSSAHQRAPLRKISSIMEIDEGVGSSVGPTSSAPSVPPAGVTLPKIAPPQPSRGVTSGRKRLGREKLDRISELLYHEEAAQDMQDATHSREDASHPLPDFVVQEAETVLKTHDDLRNFWHKYHHVQLERLALRSESEALRQENKRLKTRLRQYLISLGVTDAALGQTSAPVTVSQFAFGFGIHQTPRRGRRSRSVPTSSLGRAGSRTITSAGSGMRDRSQTHTPSGTMSREGGHTVITREDSRRWESPPPER</sequence>
<dbReference type="GO" id="GO:0003352">
    <property type="term" value="P:regulation of cilium movement"/>
    <property type="evidence" value="ECO:0007669"/>
    <property type="project" value="TreeGrafter"/>
</dbReference>
<comment type="subcellular location">
    <subcellularLocation>
        <location evidence="1">Cytoplasm</location>
        <location evidence="1">Cytoskeleton</location>
        <location evidence="1">Flagellum axoneme</location>
    </subcellularLocation>
    <subcellularLocation>
        <location evidence="8">Cytoplasm</location>
        <location evidence="8">Cytoskeleton</location>
        <location evidence="8">Flagellum basal body</location>
    </subcellularLocation>
</comment>
<evidence type="ECO:0000256" key="9">
    <source>
        <dbReference type="ARBA" id="ARBA00038424"/>
    </source>
</evidence>
<feature type="domain" description="Dynein regulatory complex protein 1/2 N-terminal" evidence="15">
    <location>
        <begin position="29"/>
        <end position="125"/>
    </location>
</feature>
<feature type="coiled-coil region" evidence="13">
    <location>
        <begin position="79"/>
        <end position="106"/>
    </location>
</feature>
<reference evidence="17 18" key="1">
    <citation type="submission" date="2023-11" db="EMBL/GenBank/DDBJ databases">
        <title>Halocaridina rubra genome assembly.</title>
        <authorList>
            <person name="Smith C."/>
        </authorList>
    </citation>
    <scope>NUCLEOTIDE SEQUENCE [LARGE SCALE GENOMIC DNA]</scope>
    <source>
        <strain evidence="17">EP-1</strain>
        <tissue evidence="17">Whole</tissue>
    </source>
</reference>
<dbReference type="InterPro" id="IPR029440">
    <property type="entry name" value="DRC1_C"/>
</dbReference>
<dbReference type="AlphaFoldDB" id="A0AAN8WWR8"/>
<keyword evidence="2" id="KW-0963">Cytoplasm</keyword>
<evidence type="ECO:0000256" key="4">
    <source>
        <dbReference type="ARBA" id="ARBA00023054"/>
    </source>
</evidence>
<feature type="compositionally biased region" description="Polar residues" evidence="14">
    <location>
        <begin position="629"/>
        <end position="647"/>
    </location>
</feature>
<dbReference type="GO" id="GO:0060285">
    <property type="term" value="P:cilium-dependent cell motility"/>
    <property type="evidence" value="ECO:0007669"/>
    <property type="project" value="TreeGrafter"/>
</dbReference>
<dbReference type="Pfam" id="PF14772">
    <property type="entry name" value="NYD-SP28"/>
    <property type="match status" value="1"/>
</dbReference>
<feature type="compositionally biased region" description="Basic and acidic residues" evidence="14">
    <location>
        <begin position="666"/>
        <end position="687"/>
    </location>
</feature>
<dbReference type="InterPro" id="IPR039750">
    <property type="entry name" value="DRC1/DRC2"/>
</dbReference>
<evidence type="ECO:0000256" key="8">
    <source>
        <dbReference type="ARBA" id="ARBA00037841"/>
    </source>
</evidence>
<keyword evidence="3" id="KW-0282">Flagellum</keyword>
<dbReference type="PANTHER" id="PTHR21625">
    <property type="entry name" value="NYD-SP28 PROTEIN"/>
    <property type="match status" value="1"/>
</dbReference>
<proteinExistence type="inferred from homology"/>
<evidence type="ECO:0000256" key="3">
    <source>
        <dbReference type="ARBA" id="ARBA00022846"/>
    </source>
</evidence>
<keyword evidence="5" id="KW-0969">Cilium</keyword>
<evidence type="ECO:0000256" key="5">
    <source>
        <dbReference type="ARBA" id="ARBA00023069"/>
    </source>
</evidence>